<dbReference type="Proteomes" id="UP001335648">
    <property type="component" value="Unassembled WGS sequence"/>
</dbReference>
<evidence type="ECO:0000313" key="3">
    <source>
        <dbReference type="Proteomes" id="UP001335648"/>
    </source>
</evidence>
<name>A0AAN8H7A5_9TELE</name>
<reference evidence="2 3" key="1">
    <citation type="journal article" date="2023" name="Mol. Biol. Evol.">
        <title>Genomics of Secondarily Temperate Adaptation in the Only Non-Antarctic Icefish.</title>
        <authorList>
            <person name="Rivera-Colon A.G."/>
            <person name="Rayamajhi N."/>
            <person name="Minhas B.F."/>
            <person name="Madrigal G."/>
            <person name="Bilyk K.T."/>
            <person name="Yoon V."/>
            <person name="Hune M."/>
            <person name="Gregory S."/>
            <person name="Cheng C.H.C."/>
            <person name="Catchen J.M."/>
        </authorList>
    </citation>
    <scope>NUCLEOTIDE SEQUENCE [LARGE SCALE GENOMIC DNA]</scope>
    <source>
        <strain evidence="2">JC2023a</strain>
    </source>
</reference>
<keyword evidence="3" id="KW-1185">Reference proteome</keyword>
<feature type="compositionally biased region" description="Basic and acidic residues" evidence="1">
    <location>
        <begin position="1"/>
        <end position="14"/>
    </location>
</feature>
<accession>A0AAN8H7A5</accession>
<feature type="compositionally biased region" description="Basic and acidic residues" evidence="1">
    <location>
        <begin position="23"/>
        <end position="42"/>
    </location>
</feature>
<feature type="region of interest" description="Disordered" evidence="1">
    <location>
        <begin position="1"/>
        <end position="43"/>
    </location>
</feature>
<sequence length="111" mass="12118">MVEALPKGRGEEKPPPLFSSSRVMEKQDGKVRDESSRSESGDARLCVIPLTPQQSPLSIPCVKLQTTSVISSFQQEPTAEYRTVDFTSAARLCVSIFQQNCSSSEYTSATA</sequence>
<protein>
    <submittedName>
        <fullName evidence="2">Uncharacterized protein</fullName>
    </submittedName>
</protein>
<proteinExistence type="predicted"/>
<gene>
    <name evidence="2" type="ORF">CesoFtcFv8_006846</name>
</gene>
<comment type="caution">
    <text evidence="2">The sequence shown here is derived from an EMBL/GenBank/DDBJ whole genome shotgun (WGS) entry which is preliminary data.</text>
</comment>
<evidence type="ECO:0000313" key="2">
    <source>
        <dbReference type="EMBL" id="KAK5905374.1"/>
    </source>
</evidence>
<dbReference type="AlphaFoldDB" id="A0AAN8H7A5"/>
<organism evidence="2 3">
    <name type="scientific">Champsocephalus esox</name>
    <name type="common">pike icefish</name>
    <dbReference type="NCBI Taxonomy" id="159716"/>
    <lineage>
        <taxon>Eukaryota</taxon>
        <taxon>Metazoa</taxon>
        <taxon>Chordata</taxon>
        <taxon>Craniata</taxon>
        <taxon>Vertebrata</taxon>
        <taxon>Euteleostomi</taxon>
        <taxon>Actinopterygii</taxon>
        <taxon>Neopterygii</taxon>
        <taxon>Teleostei</taxon>
        <taxon>Neoteleostei</taxon>
        <taxon>Acanthomorphata</taxon>
        <taxon>Eupercaria</taxon>
        <taxon>Perciformes</taxon>
        <taxon>Notothenioidei</taxon>
        <taxon>Channichthyidae</taxon>
        <taxon>Champsocephalus</taxon>
    </lineage>
</organism>
<dbReference type="EMBL" id="JAULUE010002050">
    <property type="protein sequence ID" value="KAK5905374.1"/>
    <property type="molecule type" value="Genomic_DNA"/>
</dbReference>
<evidence type="ECO:0000256" key="1">
    <source>
        <dbReference type="SAM" id="MobiDB-lite"/>
    </source>
</evidence>